<evidence type="ECO:0000256" key="9">
    <source>
        <dbReference type="NCBIfam" id="TIGR00152"/>
    </source>
</evidence>
<dbReference type="Pfam" id="PF01121">
    <property type="entry name" value="CoaE"/>
    <property type="match status" value="1"/>
</dbReference>
<dbReference type="NCBIfam" id="TIGR00152">
    <property type="entry name" value="dephospho-CoA kinase"/>
    <property type="match status" value="1"/>
</dbReference>
<keyword evidence="4 8" id="KW-0547">Nucleotide-binding</keyword>
<evidence type="ECO:0000256" key="1">
    <source>
        <dbReference type="ARBA" id="ARBA00009018"/>
    </source>
</evidence>
<reference evidence="10 11" key="1">
    <citation type="submission" date="2019-03" db="EMBL/GenBank/DDBJ databases">
        <title>Genomic Encyclopedia of Type Strains, Phase IV (KMG-IV): sequencing the most valuable type-strain genomes for metagenomic binning, comparative biology and taxonomic classification.</title>
        <authorList>
            <person name="Goeker M."/>
        </authorList>
    </citation>
    <scope>NUCLEOTIDE SEQUENCE [LARGE SCALE GENOMIC DNA]</scope>
    <source>
        <strain evidence="10 11">DSM 15969</strain>
    </source>
</reference>
<evidence type="ECO:0000256" key="6">
    <source>
        <dbReference type="ARBA" id="ARBA00022840"/>
    </source>
</evidence>
<dbReference type="PANTHER" id="PTHR10695">
    <property type="entry name" value="DEPHOSPHO-COA KINASE-RELATED"/>
    <property type="match status" value="1"/>
</dbReference>
<feature type="binding site" evidence="8">
    <location>
        <begin position="11"/>
        <end position="16"/>
    </location>
    <ligand>
        <name>ATP</name>
        <dbReference type="ChEBI" id="CHEBI:30616"/>
    </ligand>
</feature>
<evidence type="ECO:0000256" key="4">
    <source>
        <dbReference type="ARBA" id="ARBA00022741"/>
    </source>
</evidence>
<dbReference type="FunFam" id="3.40.50.300:FF:000991">
    <property type="entry name" value="Dephospho-CoA kinase"/>
    <property type="match status" value="1"/>
</dbReference>
<dbReference type="HAMAP" id="MF_00376">
    <property type="entry name" value="Dephospho_CoA_kinase"/>
    <property type="match status" value="1"/>
</dbReference>
<evidence type="ECO:0000256" key="2">
    <source>
        <dbReference type="ARBA" id="ARBA00022490"/>
    </source>
</evidence>
<evidence type="ECO:0000313" key="11">
    <source>
        <dbReference type="Proteomes" id="UP000295063"/>
    </source>
</evidence>
<dbReference type="GO" id="GO:0015937">
    <property type="term" value="P:coenzyme A biosynthetic process"/>
    <property type="evidence" value="ECO:0007669"/>
    <property type="project" value="UniProtKB-UniRule"/>
</dbReference>
<dbReference type="Gene3D" id="3.40.50.300">
    <property type="entry name" value="P-loop containing nucleotide triphosphate hydrolases"/>
    <property type="match status" value="1"/>
</dbReference>
<comment type="subcellular location">
    <subcellularLocation>
        <location evidence="8">Cytoplasm</location>
    </subcellularLocation>
</comment>
<keyword evidence="11" id="KW-1185">Reference proteome</keyword>
<name>A0A4R1PQR4_9FIRM</name>
<comment type="similarity">
    <text evidence="1 8">Belongs to the CoaE family.</text>
</comment>
<dbReference type="InterPro" id="IPR027417">
    <property type="entry name" value="P-loop_NTPase"/>
</dbReference>
<organism evidence="10 11">
    <name type="scientific">Anaerospora hongkongensis</name>
    <dbReference type="NCBI Taxonomy" id="244830"/>
    <lineage>
        <taxon>Bacteria</taxon>
        <taxon>Bacillati</taxon>
        <taxon>Bacillota</taxon>
        <taxon>Negativicutes</taxon>
        <taxon>Selenomonadales</taxon>
        <taxon>Sporomusaceae</taxon>
        <taxon>Anaerospora</taxon>
    </lineage>
</organism>
<keyword evidence="7 8" id="KW-0173">Coenzyme A biosynthesis</keyword>
<dbReference type="SUPFAM" id="SSF52540">
    <property type="entry name" value="P-loop containing nucleoside triphosphate hydrolases"/>
    <property type="match status" value="1"/>
</dbReference>
<dbReference type="EC" id="2.7.1.24" evidence="8 9"/>
<dbReference type="GO" id="GO:0005524">
    <property type="term" value="F:ATP binding"/>
    <property type="evidence" value="ECO:0007669"/>
    <property type="project" value="UniProtKB-UniRule"/>
</dbReference>
<evidence type="ECO:0000256" key="3">
    <source>
        <dbReference type="ARBA" id="ARBA00022679"/>
    </source>
</evidence>
<dbReference type="Proteomes" id="UP000295063">
    <property type="component" value="Unassembled WGS sequence"/>
</dbReference>
<dbReference type="RefSeq" id="WP_132082959.1">
    <property type="nucleotide sequence ID" value="NZ_DAIMLW010000212.1"/>
</dbReference>
<keyword evidence="3 8" id="KW-0808">Transferase</keyword>
<dbReference type="PROSITE" id="PS51219">
    <property type="entry name" value="DPCK"/>
    <property type="match status" value="1"/>
</dbReference>
<dbReference type="PANTHER" id="PTHR10695:SF46">
    <property type="entry name" value="BIFUNCTIONAL COENZYME A SYNTHASE-RELATED"/>
    <property type="match status" value="1"/>
</dbReference>
<dbReference type="UniPathway" id="UPA00241">
    <property type="reaction ID" value="UER00356"/>
</dbReference>
<comment type="catalytic activity">
    <reaction evidence="8">
        <text>3'-dephospho-CoA + ATP = ADP + CoA + H(+)</text>
        <dbReference type="Rhea" id="RHEA:18245"/>
        <dbReference type="ChEBI" id="CHEBI:15378"/>
        <dbReference type="ChEBI" id="CHEBI:30616"/>
        <dbReference type="ChEBI" id="CHEBI:57287"/>
        <dbReference type="ChEBI" id="CHEBI:57328"/>
        <dbReference type="ChEBI" id="CHEBI:456216"/>
        <dbReference type="EC" id="2.7.1.24"/>
    </reaction>
</comment>
<comment type="pathway">
    <text evidence="8">Cofactor biosynthesis; coenzyme A biosynthesis; CoA from (R)-pantothenate: step 5/5.</text>
</comment>
<keyword evidence="5 8" id="KW-0418">Kinase</keyword>
<dbReference type="OrthoDB" id="9812943at2"/>
<comment type="function">
    <text evidence="8">Catalyzes the phosphorylation of the 3'-hydroxyl group of dephosphocoenzyme A to form coenzyme A.</text>
</comment>
<accession>A0A4R1PQR4</accession>
<dbReference type="EMBL" id="SLUI01000016">
    <property type="protein sequence ID" value="TCL33921.1"/>
    <property type="molecule type" value="Genomic_DNA"/>
</dbReference>
<keyword evidence="6 8" id="KW-0067">ATP-binding</keyword>
<evidence type="ECO:0000256" key="7">
    <source>
        <dbReference type="ARBA" id="ARBA00022993"/>
    </source>
</evidence>
<dbReference type="GO" id="GO:0004140">
    <property type="term" value="F:dephospho-CoA kinase activity"/>
    <property type="evidence" value="ECO:0007669"/>
    <property type="project" value="UniProtKB-UniRule"/>
</dbReference>
<dbReference type="CDD" id="cd02022">
    <property type="entry name" value="DPCK"/>
    <property type="match status" value="1"/>
</dbReference>
<dbReference type="InterPro" id="IPR001977">
    <property type="entry name" value="Depp_CoAkinase"/>
</dbReference>
<sequence>MYTIGLTGGIASGKSTVSAMLAQLGAVIVDTDKIAREIVEPGQPAWQDIVAAFGEGCLLPGGYLNRKMLGDLIFSDKNKRRLLDEITHPYIQNTAQQALDAAERQGAKVAVLDAPLLIEVGWQFMVQAVWVVYVDAQKQVSRLMQRDKISCSQALDRIGSQMSLRDKLSYADVVIDNNKELAATRQQVIIAWQGIAANQ</sequence>
<gene>
    <name evidence="8" type="primary">coaE</name>
    <name evidence="10" type="ORF">EV210_11622</name>
</gene>
<dbReference type="AlphaFoldDB" id="A0A4R1PQR4"/>
<comment type="caution">
    <text evidence="10">The sequence shown here is derived from an EMBL/GenBank/DDBJ whole genome shotgun (WGS) entry which is preliminary data.</text>
</comment>
<evidence type="ECO:0000256" key="5">
    <source>
        <dbReference type="ARBA" id="ARBA00022777"/>
    </source>
</evidence>
<keyword evidence="2 8" id="KW-0963">Cytoplasm</keyword>
<protein>
    <recommendedName>
        <fullName evidence="8 9">Dephospho-CoA kinase</fullName>
        <ecNumber evidence="8 9">2.7.1.24</ecNumber>
    </recommendedName>
    <alternativeName>
        <fullName evidence="8">Dephosphocoenzyme A kinase</fullName>
    </alternativeName>
</protein>
<dbReference type="GO" id="GO:0005737">
    <property type="term" value="C:cytoplasm"/>
    <property type="evidence" value="ECO:0007669"/>
    <property type="project" value="UniProtKB-SubCell"/>
</dbReference>
<proteinExistence type="inferred from homology"/>
<evidence type="ECO:0000256" key="8">
    <source>
        <dbReference type="HAMAP-Rule" id="MF_00376"/>
    </source>
</evidence>
<evidence type="ECO:0000313" key="10">
    <source>
        <dbReference type="EMBL" id="TCL33921.1"/>
    </source>
</evidence>